<dbReference type="InterPro" id="IPR029058">
    <property type="entry name" value="AB_hydrolase_fold"/>
</dbReference>
<dbReference type="Gene3D" id="2.140.10.30">
    <property type="entry name" value="Dipeptidylpeptidase IV, N-terminal domain"/>
    <property type="match status" value="2"/>
</dbReference>
<dbReference type="Gene3D" id="3.40.50.1820">
    <property type="entry name" value="alpha/beta hydrolase"/>
    <property type="match status" value="1"/>
</dbReference>
<protein>
    <recommendedName>
        <fullName evidence="5">Dipeptidylpeptidase IV N-terminal domain-containing protein</fullName>
    </recommendedName>
</protein>
<reference evidence="3" key="1">
    <citation type="submission" date="2023-06" db="EMBL/GenBank/DDBJ databases">
        <title>Male Hemibagrus guttatus genome.</title>
        <authorList>
            <person name="Bian C."/>
        </authorList>
    </citation>
    <scope>NUCLEOTIDE SEQUENCE</scope>
    <source>
        <strain evidence="3">Male_cb2023</strain>
        <tissue evidence="3">Muscle</tissue>
    </source>
</reference>
<dbReference type="InterPro" id="IPR001375">
    <property type="entry name" value="Peptidase_S9_cat"/>
</dbReference>
<dbReference type="Pfam" id="PF00930">
    <property type="entry name" value="DPPIV_N"/>
    <property type="match status" value="2"/>
</dbReference>
<dbReference type="SUPFAM" id="SSF82171">
    <property type="entry name" value="DPP6 N-terminal domain-like"/>
    <property type="match status" value="1"/>
</dbReference>
<evidence type="ECO:0000259" key="2">
    <source>
        <dbReference type="Pfam" id="PF00930"/>
    </source>
</evidence>
<feature type="domain" description="Dipeptidylpeptidase IV N-terminal" evidence="2">
    <location>
        <begin position="93"/>
        <end position="177"/>
    </location>
</feature>
<dbReference type="AlphaFoldDB" id="A0AAE0V8C6"/>
<dbReference type="GO" id="GO:0006508">
    <property type="term" value="P:proteolysis"/>
    <property type="evidence" value="ECO:0007669"/>
    <property type="project" value="InterPro"/>
</dbReference>
<dbReference type="GO" id="GO:0008236">
    <property type="term" value="F:serine-type peptidase activity"/>
    <property type="evidence" value="ECO:0007669"/>
    <property type="project" value="InterPro"/>
</dbReference>
<dbReference type="PANTHER" id="PTHR11731">
    <property type="entry name" value="PROTEASE FAMILY S9B,C DIPEPTIDYL-PEPTIDASE IV-RELATED"/>
    <property type="match status" value="1"/>
</dbReference>
<organism evidence="3 4">
    <name type="scientific">Hemibagrus guttatus</name>
    <dbReference type="NCBI Taxonomy" id="175788"/>
    <lineage>
        <taxon>Eukaryota</taxon>
        <taxon>Metazoa</taxon>
        <taxon>Chordata</taxon>
        <taxon>Craniata</taxon>
        <taxon>Vertebrata</taxon>
        <taxon>Euteleostomi</taxon>
        <taxon>Actinopterygii</taxon>
        <taxon>Neopterygii</taxon>
        <taxon>Teleostei</taxon>
        <taxon>Ostariophysi</taxon>
        <taxon>Siluriformes</taxon>
        <taxon>Bagridae</taxon>
        <taxon>Hemibagrus</taxon>
    </lineage>
</organism>
<dbReference type="GO" id="GO:1901379">
    <property type="term" value="P:regulation of potassium ion transmembrane transport"/>
    <property type="evidence" value="ECO:0007669"/>
    <property type="project" value="TreeGrafter"/>
</dbReference>
<dbReference type="Pfam" id="PF00326">
    <property type="entry name" value="Peptidase_S9"/>
    <property type="match status" value="1"/>
</dbReference>
<dbReference type="SUPFAM" id="SSF53474">
    <property type="entry name" value="alpha/beta-Hydrolases"/>
    <property type="match status" value="1"/>
</dbReference>
<feature type="domain" description="Peptidase S9 prolyl oligopeptidase catalytic" evidence="1">
    <location>
        <begin position="244"/>
        <end position="280"/>
    </location>
</feature>
<sequence>MCVCVCACVCQVGQVNPTVKLNVVTLNGSSPTIELLPPSSLEKSEYYISMVRWVTEERVTVRWLNRAQNTSILTLCYTHTGKCERQSDGEVSVRHLTSGNWEVTKILAYDESLNAVYYISTEDGVSQRHLYRVRTVDLLHRECLTCSLFKPHCSYYDAMLSPDLQSVLLRCAGPGIPKTTVHQIANISSYMTVDSGLEFKDLLRQKNIPHREIRIISSNNHELLIIVHYVITNQYHINNNIFAYGGFLSSLLLLSHNSPFHCGVAMAPVSDWRLYGTTEAITVQ</sequence>
<evidence type="ECO:0000313" key="3">
    <source>
        <dbReference type="EMBL" id="KAK3542910.1"/>
    </source>
</evidence>
<keyword evidence="4" id="KW-1185">Reference proteome</keyword>
<dbReference type="EMBL" id="JAUCMX010000006">
    <property type="protein sequence ID" value="KAK3542910.1"/>
    <property type="molecule type" value="Genomic_DNA"/>
</dbReference>
<evidence type="ECO:0008006" key="5">
    <source>
        <dbReference type="Google" id="ProtNLM"/>
    </source>
</evidence>
<name>A0AAE0V8C6_9TELE</name>
<proteinExistence type="predicted"/>
<dbReference type="PANTHER" id="PTHR11731:SF21">
    <property type="entry name" value="INACTIVE DIPEPTIDYL PEPTIDASE 10"/>
    <property type="match status" value="1"/>
</dbReference>
<dbReference type="InterPro" id="IPR002469">
    <property type="entry name" value="Peptidase_S9B_N"/>
</dbReference>
<feature type="domain" description="Dipeptidylpeptidase IV N-terminal" evidence="2">
    <location>
        <begin position="12"/>
        <end position="87"/>
    </location>
</feature>
<comment type="caution">
    <text evidence="3">The sequence shown here is derived from an EMBL/GenBank/DDBJ whole genome shotgun (WGS) entry which is preliminary data.</text>
</comment>
<dbReference type="GO" id="GO:0008076">
    <property type="term" value="C:voltage-gated potassium channel complex"/>
    <property type="evidence" value="ECO:0007669"/>
    <property type="project" value="TreeGrafter"/>
</dbReference>
<evidence type="ECO:0000313" key="4">
    <source>
        <dbReference type="Proteomes" id="UP001274896"/>
    </source>
</evidence>
<dbReference type="Proteomes" id="UP001274896">
    <property type="component" value="Unassembled WGS sequence"/>
</dbReference>
<accession>A0AAE0V8C6</accession>
<dbReference type="GO" id="GO:0015459">
    <property type="term" value="F:potassium channel regulator activity"/>
    <property type="evidence" value="ECO:0007669"/>
    <property type="project" value="TreeGrafter"/>
</dbReference>
<dbReference type="InterPro" id="IPR050278">
    <property type="entry name" value="Serine_Prot_S9B/DPPIV"/>
</dbReference>
<evidence type="ECO:0000259" key="1">
    <source>
        <dbReference type="Pfam" id="PF00326"/>
    </source>
</evidence>
<gene>
    <name evidence="3" type="ORF">QTP70_006533</name>
</gene>